<dbReference type="Proteomes" id="UP000254387">
    <property type="component" value="Unassembled WGS sequence"/>
</dbReference>
<sequence length="75" mass="7700">MAAVLPSVVPTIRRVKGIRAISSTINGSDLPMLITAPNSAFSFGIGASPLAREINNSTPVGSPISTVNRAARPTI</sequence>
<gene>
    <name evidence="1" type="ORF">NCTC5053_00833</name>
</gene>
<organism evidence="1 2">
    <name type="scientific">Klebsiella pneumoniae</name>
    <dbReference type="NCBI Taxonomy" id="573"/>
    <lineage>
        <taxon>Bacteria</taxon>
        <taxon>Pseudomonadati</taxon>
        <taxon>Pseudomonadota</taxon>
        <taxon>Gammaproteobacteria</taxon>
        <taxon>Enterobacterales</taxon>
        <taxon>Enterobacteriaceae</taxon>
        <taxon>Klebsiella/Raoultella group</taxon>
        <taxon>Klebsiella</taxon>
        <taxon>Klebsiella pneumoniae complex</taxon>
    </lineage>
</organism>
<dbReference type="AlphaFoldDB" id="A0A377ZWN8"/>
<protein>
    <submittedName>
        <fullName evidence="1">Uncharacterized protein</fullName>
    </submittedName>
</protein>
<dbReference type="EMBL" id="UGMN01000004">
    <property type="protein sequence ID" value="STU85532.1"/>
    <property type="molecule type" value="Genomic_DNA"/>
</dbReference>
<reference evidence="1 2" key="1">
    <citation type="submission" date="2018-06" db="EMBL/GenBank/DDBJ databases">
        <authorList>
            <consortium name="Pathogen Informatics"/>
            <person name="Doyle S."/>
        </authorList>
    </citation>
    <scope>NUCLEOTIDE SEQUENCE [LARGE SCALE GENOMIC DNA]</scope>
    <source>
        <strain evidence="1 2">NCTC5053</strain>
    </source>
</reference>
<proteinExistence type="predicted"/>
<name>A0A377ZWN8_KLEPN</name>
<evidence type="ECO:0000313" key="1">
    <source>
        <dbReference type="EMBL" id="STU85532.1"/>
    </source>
</evidence>
<accession>A0A377ZWN8</accession>
<evidence type="ECO:0000313" key="2">
    <source>
        <dbReference type="Proteomes" id="UP000254387"/>
    </source>
</evidence>